<sequence>MGGVMSLVLSWVTPDPTFDLTPDPVTGLSERDCHAIMESWALLTAERKSMKLRGTEFFIELFETHPYMQDSFPLFKDRPVGELRACPQMGAHATSVMYALKSYVGSVDDVETLVALATKIATSHVARGITVGEFDKVAVVLVNFLKSKLGSSLTTEAEVAWKQLFKVHNDIYRGIEMKSKNNNRATQQLLTN</sequence>
<keyword evidence="2 9" id="KW-0813">Transport</keyword>
<dbReference type="Gene3D" id="1.10.490.10">
    <property type="entry name" value="Globins"/>
    <property type="match status" value="1"/>
</dbReference>
<accession>A0AAV4FUF7</accession>
<dbReference type="InterPro" id="IPR000971">
    <property type="entry name" value="Globin"/>
</dbReference>
<dbReference type="Pfam" id="PF00042">
    <property type="entry name" value="Globin"/>
    <property type="match status" value="1"/>
</dbReference>
<evidence type="ECO:0000256" key="2">
    <source>
        <dbReference type="ARBA" id="ARBA00022448"/>
    </source>
</evidence>
<evidence type="ECO:0000256" key="5">
    <source>
        <dbReference type="ARBA" id="ARBA00022723"/>
    </source>
</evidence>
<evidence type="ECO:0000256" key="9">
    <source>
        <dbReference type="RuleBase" id="RU000356"/>
    </source>
</evidence>
<evidence type="ECO:0000259" key="10">
    <source>
        <dbReference type="PROSITE" id="PS01033"/>
    </source>
</evidence>
<dbReference type="CDD" id="cd01040">
    <property type="entry name" value="Mb-like"/>
    <property type="match status" value="1"/>
</dbReference>
<dbReference type="InterPro" id="IPR012292">
    <property type="entry name" value="Globin/Proto"/>
</dbReference>
<dbReference type="GO" id="GO:0020037">
    <property type="term" value="F:heme binding"/>
    <property type="evidence" value="ECO:0007669"/>
    <property type="project" value="InterPro"/>
</dbReference>
<dbReference type="GO" id="GO:0005576">
    <property type="term" value="C:extracellular region"/>
    <property type="evidence" value="ECO:0007669"/>
    <property type="project" value="InterPro"/>
</dbReference>
<evidence type="ECO:0000256" key="1">
    <source>
        <dbReference type="ARBA" id="ARBA00013895"/>
    </source>
</evidence>
<evidence type="ECO:0000256" key="3">
    <source>
        <dbReference type="ARBA" id="ARBA00022617"/>
    </source>
</evidence>
<dbReference type="PANTHER" id="PTHR47217">
    <property type="entry name" value="GLOBIN-LIKE PROTEIN"/>
    <property type="match status" value="1"/>
</dbReference>
<feature type="domain" description="Globin" evidence="10">
    <location>
        <begin position="27"/>
        <end position="177"/>
    </location>
</feature>
<proteinExistence type="inferred from homology"/>
<dbReference type="EMBL" id="BMAT01008049">
    <property type="protein sequence ID" value="GFR76933.1"/>
    <property type="molecule type" value="Genomic_DNA"/>
</dbReference>
<dbReference type="GO" id="GO:0046872">
    <property type="term" value="F:metal ion binding"/>
    <property type="evidence" value="ECO:0007669"/>
    <property type="project" value="UniProtKB-KW"/>
</dbReference>
<dbReference type="InterPro" id="IPR002336">
    <property type="entry name" value="Erythrocruorin"/>
</dbReference>
<dbReference type="PANTHER" id="PTHR47217:SF1">
    <property type="entry name" value="GLOBIN-LIKE PROTEIN"/>
    <property type="match status" value="1"/>
</dbReference>
<keyword evidence="3 9" id="KW-0349">Heme</keyword>
<name>A0AAV4FUF7_9GAST</name>
<comment type="similarity">
    <text evidence="9">Belongs to the globin family.</text>
</comment>
<evidence type="ECO:0000313" key="12">
    <source>
        <dbReference type="Proteomes" id="UP000762676"/>
    </source>
</evidence>
<dbReference type="InterPro" id="IPR009050">
    <property type="entry name" value="Globin-like_sf"/>
</dbReference>
<dbReference type="PRINTS" id="PR00611">
    <property type="entry name" value="ERYTHCRUORIN"/>
</dbReference>
<gene>
    <name evidence="11" type="ORF">ElyMa_003955700</name>
</gene>
<dbReference type="GO" id="GO:0019825">
    <property type="term" value="F:oxygen binding"/>
    <property type="evidence" value="ECO:0007669"/>
    <property type="project" value="InterPro"/>
</dbReference>
<evidence type="ECO:0000256" key="7">
    <source>
        <dbReference type="ARBA" id="ARBA00023179"/>
    </source>
</evidence>
<reference evidence="11 12" key="1">
    <citation type="journal article" date="2021" name="Elife">
        <title>Chloroplast acquisition without the gene transfer in kleptoplastic sea slugs, Plakobranchus ocellatus.</title>
        <authorList>
            <person name="Maeda T."/>
            <person name="Takahashi S."/>
            <person name="Yoshida T."/>
            <person name="Shimamura S."/>
            <person name="Takaki Y."/>
            <person name="Nagai Y."/>
            <person name="Toyoda A."/>
            <person name="Suzuki Y."/>
            <person name="Arimoto A."/>
            <person name="Ishii H."/>
            <person name="Satoh N."/>
            <person name="Nishiyama T."/>
            <person name="Hasebe M."/>
            <person name="Maruyama T."/>
            <person name="Minagawa J."/>
            <person name="Obokata J."/>
            <person name="Shigenobu S."/>
        </authorList>
    </citation>
    <scope>NUCLEOTIDE SEQUENCE [LARGE SCALE GENOMIC DNA]</scope>
</reference>
<evidence type="ECO:0000313" key="11">
    <source>
        <dbReference type="EMBL" id="GFR76933.1"/>
    </source>
</evidence>
<keyword evidence="12" id="KW-1185">Reference proteome</keyword>
<dbReference type="InterPro" id="IPR044399">
    <property type="entry name" value="Mb-like_M"/>
</dbReference>
<dbReference type="GO" id="GO:0005833">
    <property type="term" value="C:hemoglobin complex"/>
    <property type="evidence" value="ECO:0007669"/>
    <property type="project" value="InterPro"/>
</dbReference>
<keyword evidence="6" id="KW-0408">Iron</keyword>
<keyword evidence="7" id="KW-0514">Muscle protein</keyword>
<dbReference type="GO" id="GO:0005344">
    <property type="term" value="F:oxygen carrier activity"/>
    <property type="evidence" value="ECO:0007669"/>
    <property type="project" value="UniProtKB-KW"/>
</dbReference>
<evidence type="ECO:0000256" key="6">
    <source>
        <dbReference type="ARBA" id="ARBA00023004"/>
    </source>
</evidence>
<keyword evidence="4 9" id="KW-0561">Oxygen transport</keyword>
<evidence type="ECO:0000256" key="4">
    <source>
        <dbReference type="ARBA" id="ARBA00022621"/>
    </source>
</evidence>
<comment type="caution">
    <text evidence="11">The sequence shown here is derived from an EMBL/GenBank/DDBJ whole genome shotgun (WGS) entry which is preliminary data.</text>
</comment>
<organism evidence="11 12">
    <name type="scientific">Elysia marginata</name>
    <dbReference type="NCBI Taxonomy" id="1093978"/>
    <lineage>
        <taxon>Eukaryota</taxon>
        <taxon>Metazoa</taxon>
        <taxon>Spiralia</taxon>
        <taxon>Lophotrochozoa</taxon>
        <taxon>Mollusca</taxon>
        <taxon>Gastropoda</taxon>
        <taxon>Heterobranchia</taxon>
        <taxon>Euthyneura</taxon>
        <taxon>Panpulmonata</taxon>
        <taxon>Sacoglossa</taxon>
        <taxon>Placobranchoidea</taxon>
        <taxon>Plakobranchidae</taxon>
        <taxon>Elysia</taxon>
    </lineage>
</organism>
<dbReference type="SUPFAM" id="SSF46458">
    <property type="entry name" value="Globin-like"/>
    <property type="match status" value="1"/>
</dbReference>
<keyword evidence="5" id="KW-0479">Metal-binding</keyword>
<dbReference type="Proteomes" id="UP000762676">
    <property type="component" value="Unassembled WGS sequence"/>
</dbReference>
<dbReference type="AlphaFoldDB" id="A0AAV4FUF7"/>
<protein>
    <recommendedName>
        <fullName evidence="1">Globin</fullName>
    </recommendedName>
    <alternativeName>
        <fullName evidence="8">Myoglobin</fullName>
    </alternativeName>
</protein>
<evidence type="ECO:0000256" key="8">
    <source>
        <dbReference type="ARBA" id="ARBA00030087"/>
    </source>
</evidence>
<dbReference type="PROSITE" id="PS01033">
    <property type="entry name" value="GLOBIN"/>
    <property type="match status" value="1"/>
</dbReference>